<protein>
    <submittedName>
        <fullName evidence="1">Uncharacterized protein</fullName>
    </submittedName>
</protein>
<dbReference type="Proteomes" id="UP000310108">
    <property type="component" value="Unassembled WGS sequence"/>
</dbReference>
<reference evidence="1 2" key="1">
    <citation type="journal article" date="2019" name="PLoS ONE">
        <title>Comparative genome analysis indicates high evolutionary potential of pathogenicity genes in Colletotrichum tanaceti.</title>
        <authorList>
            <person name="Lelwala R.V."/>
            <person name="Korhonen P.K."/>
            <person name="Young N.D."/>
            <person name="Scott J.B."/>
            <person name="Ades P.A."/>
            <person name="Gasser R.B."/>
            <person name="Taylor P.W.J."/>
        </authorList>
    </citation>
    <scope>NUCLEOTIDE SEQUENCE [LARGE SCALE GENOMIC DNA]</scope>
    <source>
        <strain evidence="1">BRIP57314</strain>
    </source>
</reference>
<comment type="caution">
    <text evidence="1">The sequence shown here is derived from an EMBL/GenBank/DDBJ whole genome shotgun (WGS) entry which is preliminary data.</text>
</comment>
<organism evidence="1 2">
    <name type="scientific">Colletotrichum tanaceti</name>
    <dbReference type="NCBI Taxonomy" id="1306861"/>
    <lineage>
        <taxon>Eukaryota</taxon>
        <taxon>Fungi</taxon>
        <taxon>Dikarya</taxon>
        <taxon>Ascomycota</taxon>
        <taxon>Pezizomycotina</taxon>
        <taxon>Sordariomycetes</taxon>
        <taxon>Hypocreomycetidae</taxon>
        <taxon>Glomerellales</taxon>
        <taxon>Glomerellaceae</taxon>
        <taxon>Colletotrichum</taxon>
        <taxon>Colletotrichum destructivum species complex</taxon>
    </lineage>
</organism>
<proteinExistence type="predicted"/>
<sequence length="134" mass="15086">MEGGWPSITTEILKRFWQNERGPIPFTPTTLHTTASRRQRCTLSSLVLFCGLGHSKPGPTLGGRDKSVFLLDTKLGIVYWPECPGKIMHNPSREPIWDGPYEWAPENEADWRVTMPLLEPARTSLGSSRINSSH</sequence>
<evidence type="ECO:0000313" key="2">
    <source>
        <dbReference type="Proteomes" id="UP000310108"/>
    </source>
</evidence>
<dbReference type="AlphaFoldDB" id="A0A4U6XUJ6"/>
<accession>A0A4U6XUJ6</accession>
<dbReference type="EMBL" id="PJEX01000007">
    <property type="protein sequence ID" value="TKW59591.1"/>
    <property type="molecule type" value="Genomic_DNA"/>
</dbReference>
<gene>
    <name evidence="1" type="ORF">CTA1_7839</name>
</gene>
<evidence type="ECO:0000313" key="1">
    <source>
        <dbReference type="EMBL" id="TKW59591.1"/>
    </source>
</evidence>
<keyword evidence="2" id="KW-1185">Reference proteome</keyword>
<name>A0A4U6XUJ6_9PEZI</name>
<dbReference type="OrthoDB" id="5343383at2759"/>
<dbReference type="STRING" id="1306861.A0A4U6XUJ6"/>